<reference evidence="1" key="1">
    <citation type="journal article" date="2019" name="PLoS Negl. Trop. Dis.">
        <title>Revisiting the worldwide diversity of Leptospira species in the environment.</title>
        <authorList>
            <person name="Vincent A.T."/>
            <person name="Schiettekatte O."/>
            <person name="Bourhy P."/>
            <person name="Veyrier F.J."/>
            <person name="Picardeau M."/>
        </authorList>
    </citation>
    <scope>NUCLEOTIDE SEQUENCE [LARGE SCALE GENOMIC DNA]</scope>
    <source>
        <strain evidence="1">201702476</strain>
    </source>
</reference>
<dbReference type="InterPro" id="IPR029068">
    <property type="entry name" value="Glyas_Bleomycin-R_OHBP_Dase"/>
</dbReference>
<proteinExistence type="predicted"/>
<dbReference type="RefSeq" id="WP_135622578.1">
    <property type="nucleotide sequence ID" value="NZ_RQGD01000014.1"/>
</dbReference>
<organism evidence="1 2">
    <name type="scientific">Leptospira ognonensis</name>
    <dbReference type="NCBI Taxonomy" id="2484945"/>
    <lineage>
        <taxon>Bacteria</taxon>
        <taxon>Pseudomonadati</taxon>
        <taxon>Spirochaetota</taxon>
        <taxon>Spirochaetia</taxon>
        <taxon>Leptospirales</taxon>
        <taxon>Leptospiraceae</taxon>
        <taxon>Leptospira</taxon>
    </lineage>
</organism>
<evidence type="ECO:0000313" key="2">
    <source>
        <dbReference type="Proteomes" id="UP000297693"/>
    </source>
</evidence>
<sequence>MIHHIAIGTPNVRKLADFYLKLPHAEKLKEWLEADGTLRSIWIQFSETILMIEIGEKMAPRALVFGFEVDDEKKWNILLETIPLSHKTEFTKYFLDPDGNQLGLSSYPETLPE</sequence>
<comment type="caution">
    <text evidence="1">The sequence shown here is derived from an EMBL/GenBank/DDBJ whole genome shotgun (WGS) entry which is preliminary data.</text>
</comment>
<gene>
    <name evidence="1" type="ORF">EHQ58_04625</name>
</gene>
<dbReference type="Proteomes" id="UP000297693">
    <property type="component" value="Unassembled WGS sequence"/>
</dbReference>
<dbReference type="SUPFAM" id="SSF54593">
    <property type="entry name" value="Glyoxalase/Bleomycin resistance protein/Dihydroxybiphenyl dioxygenase"/>
    <property type="match status" value="1"/>
</dbReference>
<accession>A0A4R9K8S9</accession>
<dbReference type="AlphaFoldDB" id="A0A4R9K8S9"/>
<dbReference type="CDD" id="cd06587">
    <property type="entry name" value="VOC"/>
    <property type="match status" value="1"/>
</dbReference>
<dbReference type="EMBL" id="RQGD01000014">
    <property type="protein sequence ID" value="TGL61896.1"/>
    <property type="molecule type" value="Genomic_DNA"/>
</dbReference>
<protein>
    <submittedName>
        <fullName evidence="1">VOC family protein</fullName>
    </submittedName>
</protein>
<keyword evidence="2" id="KW-1185">Reference proteome</keyword>
<name>A0A4R9K8S9_9LEPT</name>
<dbReference type="OrthoDB" id="341541at2"/>
<evidence type="ECO:0000313" key="1">
    <source>
        <dbReference type="EMBL" id="TGL61896.1"/>
    </source>
</evidence>
<dbReference type="Gene3D" id="3.10.180.10">
    <property type="entry name" value="2,3-Dihydroxybiphenyl 1,2-Dioxygenase, domain 1"/>
    <property type="match status" value="1"/>
</dbReference>